<feature type="domain" description="HTH luxR-type" evidence="4">
    <location>
        <begin position="24"/>
        <end position="87"/>
    </location>
</feature>
<dbReference type="PROSITE" id="PS00622">
    <property type="entry name" value="HTH_LUXR_1"/>
    <property type="match status" value="1"/>
</dbReference>
<evidence type="ECO:0000313" key="6">
    <source>
        <dbReference type="Proteomes" id="UP001284601"/>
    </source>
</evidence>
<evidence type="ECO:0000313" key="5">
    <source>
        <dbReference type="EMBL" id="MDW5596293.1"/>
    </source>
</evidence>
<dbReference type="InterPro" id="IPR036388">
    <property type="entry name" value="WH-like_DNA-bd_sf"/>
</dbReference>
<dbReference type="PRINTS" id="PR00038">
    <property type="entry name" value="HTHLUXR"/>
</dbReference>
<keyword evidence="2" id="KW-0238">DNA-binding</keyword>
<name>A0ABU4HSP3_9ACTN</name>
<dbReference type="EMBL" id="JAWSTH010000052">
    <property type="protein sequence ID" value="MDW5596293.1"/>
    <property type="molecule type" value="Genomic_DNA"/>
</dbReference>
<dbReference type="Proteomes" id="UP001284601">
    <property type="component" value="Unassembled WGS sequence"/>
</dbReference>
<dbReference type="InterPro" id="IPR016032">
    <property type="entry name" value="Sig_transdc_resp-reg_C-effctor"/>
</dbReference>
<comment type="caution">
    <text evidence="5">The sequence shown here is derived from an EMBL/GenBank/DDBJ whole genome shotgun (WGS) entry which is preliminary data.</text>
</comment>
<protein>
    <submittedName>
        <fullName evidence="5">Helix-turn-helix transcriptional regulator</fullName>
    </submittedName>
</protein>
<dbReference type="CDD" id="cd06170">
    <property type="entry name" value="LuxR_C_like"/>
    <property type="match status" value="1"/>
</dbReference>
<keyword evidence="1" id="KW-0805">Transcription regulation</keyword>
<dbReference type="Pfam" id="PF00196">
    <property type="entry name" value="GerE"/>
    <property type="match status" value="1"/>
</dbReference>
<dbReference type="SMART" id="SM00421">
    <property type="entry name" value="HTH_LUXR"/>
    <property type="match status" value="1"/>
</dbReference>
<dbReference type="PANTHER" id="PTHR44688">
    <property type="entry name" value="DNA-BINDING TRANSCRIPTIONAL ACTIVATOR DEVR_DOSR"/>
    <property type="match status" value="1"/>
</dbReference>
<evidence type="ECO:0000256" key="3">
    <source>
        <dbReference type="ARBA" id="ARBA00023163"/>
    </source>
</evidence>
<keyword evidence="3" id="KW-0804">Transcription</keyword>
<sequence length="87" mass="9114">LRGEARRELRRIGRRVNRSGRGGRFDGAAALSAREREVAELAAGGTTNRAIAAELFLSEKTVESHLASAFVKLAVNGRGALAAALAA</sequence>
<evidence type="ECO:0000256" key="2">
    <source>
        <dbReference type="ARBA" id="ARBA00023125"/>
    </source>
</evidence>
<evidence type="ECO:0000259" key="4">
    <source>
        <dbReference type="PROSITE" id="PS50043"/>
    </source>
</evidence>
<gene>
    <name evidence="5" type="ORF">R7226_18240</name>
</gene>
<dbReference type="SUPFAM" id="SSF46894">
    <property type="entry name" value="C-terminal effector domain of the bipartite response regulators"/>
    <property type="match status" value="1"/>
</dbReference>
<dbReference type="Gene3D" id="1.10.10.10">
    <property type="entry name" value="Winged helix-like DNA-binding domain superfamily/Winged helix DNA-binding domain"/>
    <property type="match status" value="1"/>
</dbReference>
<reference evidence="6" key="1">
    <citation type="submission" date="2023-07" db="EMBL/GenBank/DDBJ databases">
        <title>Conexibacter stalactiti sp. nov., isolated from stalactites in a lava cave and emended description of the genus Conexibacter.</title>
        <authorList>
            <person name="Lee S.D."/>
        </authorList>
    </citation>
    <scope>NUCLEOTIDE SEQUENCE [LARGE SCALE GENOMIC DNA]</scope>
    <source>
        <strain evidence="6">KCTC 39840</strain>
    </source>
</reference>
<keyword evidence="6" id="KW-1185">Reference proteome</keyword>
<feature type="non-terminal residue" evidence="5">
    <location>
        <position position="1"/>
    </location>
</feature>
<dbReference type="RefSeq" id="WP_318598676.1">
    <property type="nucleotide sequence ID" value="NZ_JAWSTH010000052.1"/>
</dbReference>
<dbReference type="PANTHER" id="PTHR44688:SF16">
    <property type="entry name" value="DNA-BINDING TRANSCRIPTIONAL ACTIVATOR DEVR_DOSR"/>
    <property type="match status" value="1"/>
</dbReference>
<accession>A0ABU4HSP3</accession>
<organism evidence="5 6">
    <name type="scientific">Conexibacter stalactiti</name>
    <dbReference type="NCBI Taxonomy" id="1940611"/>
    <lineage>
        <taxon>Bacteria</taxon>
        <taxon>Bacillati</taxon>
        <taxon>Actinomycetota</taxon>
        <taxon>Thermoleophilia</taxon>
        <taxon>Solirubrobacterales</taxon>
        <taxon>Conexibacteraceae</taxon>
        <taxon>Conexibacter</taxon>
    </lineage>
</organism>
<evidence type="ECO:0000256" key="1">
    <source>
        <dbReference type="ARBA" id="ARBA00023015"/>
    </source>
</evidence>
<dbReference type="InterPro" id="IPR000792">
    <property type="entry name" value="Tscrpt_reg_LuxR_C"/>
</dbReference>
<dbReference type="PROSITE" id="PS50043">
    <property type="entry name" value="HTH_LUXR_2"/>
    <property type="match status" value="1"/>
</dbReference>
<proteinExistence type="predicted"/>